<evidence type="ECO:0000313" key="2">
    <source>
        <dbReference type="Proteomes" id="UP001152795"/>
    </source>
</evidence>
<protein>
    <submittedName>
        <fullName evidence="1">Uncharacterized protein</fullName>
    </submittedName>
</protein>
<organism evidence="1 2">
    <name type="scientific">Paramuricea clavata</name>
    <name type="common">Red gorgonian</name>
    <name type="synonym">Violescent sea-whip</name>
    <dbReference type="NCBI Taxonomy" id="317549"/>
    <lineage>
        <taxon>Eukaryota</taxon>
        <taxon>Metazoa</taxon>
        <taxon>Cnidaria</taxon>
        <taxon>Anthozoa</taxon>
        <taxon>Octocorallia</taxon>
        <taxon>Malacalcyonacea</taxon>
        <taxon>Plexauridae</taxon>
        <taxon>Paramuricea</taxon>
    </lineage>
</organism>
<keyword evidence="2" id="KW-1185">Reference proteome</keyword>
<comment type="caution">
    <text evidence="1">The sequence shown here is derived from an EMBL/GenBank/DDBJ whole genome shotgun (WGS) entry which is preliminary data.</text>
</comment>
<evidence type="ECO:0000313" key="1">
    <source>
        <dbReference type="EMBL" id="CAB3994434.1"/>
    </source>
</evidence>
<accession>A0A6S7GLS5</accession>
<dbReference type="Proteomes" id="UP001152795">
    <property type="component" value="Unassembled WGS sequence"/>
</dbReference>
<name>A0A6S7GLS5_PARCT</name>
<gene>
    <name evidence="1" type="ORF">PACLA_8A015899</name>
</gene>
<dbReference type="AlphaFoldDB" id="A0A6S7GLS5"/>
<proteinExistence type="predicted"/>
<reference evidence="1" key="1">
    <citation type="submission" date="2020-04" db="EMBL/GenBank/DDBJ databases">
        <authorList>
            <person name="Alioto T."/>
            <person name="Alioto T."/>
            <person name="Gomez Garrido J."/>
        </authorList>
    </citation>
    <scope>NUCLEOTIDE SEQUENCE</scope>
    <source>
        <strain evidence="1">A484AB</strain>
    </source>
</reference>
<sequence length="149" mass="16498">MKFVKLAFGNTMPLGYYDGLHDRIITMLESNGLEEDCAGYQVGDDSNDVASQPIQRRNQAQELITKDDCRKAIAEAMGSIEAKIDVSNQNLMRGILKFAERVKGMPVSKLTSCFHTFGAAGVVHSRVTTPSIMKREKRGKIHVQPEAVK</sequence>
<dbReference type="EMBL" id="CACRXK020002464">
    <property type="protein sequence ID" value="CAB3994434.1"/>
    <property type="molecule type" value="Genomic_DNA"/>
</dbReference>